<evidence type="ECO:0000256" key="4">
    <source>
        <dbReference type="ARBA" id="ARBA00022670"/>
    </source>
</evidence>
<feature type="binding site" evidence="16">
    <location>
        <position position="81"/>
    </location>
    <ligand>
        <name>Zn(2+)</name>
        <dbReference type="ChEBI" id="CHEBI:29105"/>
        <note>catalytic</note>
    </ligand>
</feature>
<comment type="similarity">
    <text evidence="2 14">Belongs to the peptidase M50B family.</text>
</comment>
<gene>
    <name evidence="19" type="ORF">ATK30_5572</name>
    <name evidence="18" type="ORF">H5411_16980</name>
</gene>
<evidence type="ECO:0000256" key="1">
    <source>
        <dbReference type="ARBA" id="ARBA00004651"/>
    </source>
</evidence>
<organism evidence="19 20">
    <name type="scientific">Amycolatopsis echigonensis</name>
    <dbReference type="NCBI Taxonomy" id="2576905"/>
    <lineage>
        <taxon>Bacteria</taxon>
        <taxon>Bacillati</taxon>
        <taxon>Actinomycetota</taxon>
        <taxon>Actinomycetes</taxon>
        <taxon>Pseudonocardiales</taxon>
        <taxon>Pseudonocardiaceae</taxon>
        <taxon>Amycolatopsis</taxon>
    </lineage>
</organism>
<evidence type="ECO:0000256" key="12">
    <source>
        <dbReference type="ARBA" id="ARBA00023122"/>
    </source>
</evidence>
<feature type="active site" evidence="15">
    <location>
        <position position="82"/>
    </location>
</feature>
<accession>A0A8E1VYT1</accession>
<dbReference type="SUPFAM" id="SSF54631">
    <property type="entry name" value="CBS-domain pair"/>
    <property type="match status" value="1"/>
</dbReference>
<feature type="transmembrane region" description="Helical" evidence="14">
    <location>
        <begin position="64"/>
        <end position="88"/>
    </location>
</feature>
<dbReference type="Proteomes" id="UP000233750">
    <property type="component" value="Unassembled WGS sequence"/>
</dbReference>
<dbReference type="InterPro" id="IPR046342">
    <property type="entry name" value="CBS_dom_sf"/>
</dbReference>
<evidence type="ECO:0000256" key="8">
    <source>
        <dbReference type="ARBA" id="ARBA00022801"/>
    </source>
</evidence>
<keyword evidence="4 14" id="KW-0645">Protease</keyword>
<keyword evidence="10 14" id="KW-1133">Transmembrane helix</keyword>
<name>A0A2N3WLD3_9PSEU</name>
<keyword evidence="11 14" id="KW-0482">Metalloprotease</keyword>
<evidence type="ECO:0000256" key="10">
    <source>
        <dbReference type="ARBA" id="ARBA00022989"/>
    </source>
</evidence>
<dbReference type="AlphaFoldDB" id="A0A2N3WLD3"/>
<evidence type="ECO:0000313" key="18">
    <source>
        <dbReference type="EMBL" id="MBB2500816.1"/>
    </source>
</evidence>
<evidence type="ECO:0000256" key="2">
    <source>
        <dbReference type="ARBA" id="ARBA00007931"/>
    </source>
</evidence>
<dbReference type="GO" id="GO:0006508">
    <property type="term" value="P:proteolysis"/>
    <property type="evidence" value="ECO:0007669"/>
    <property type="project" value="UniProtKB-KW"/>
</dbReference>
<evidence type="ECO:0000256" key="5">
    <source>
        <dbReference type="ARBA" id="ARBA00022692"/>
    </source>
</evidence>
<accession>A0A2N3WLD3</accession>
<evidence type="ECO:0000256" key="14">
    <source>
        <dbReference type="PIRNR" id="PIRNR006404"/>
    </source>
</evidence>
<feature type="domain" description="Peptidase M50" evidence="17">
    <location>
        <begin position="154"/>
        <end position="207"/>
    </location>
</feature>
<evidence type="ECO:0000259" key="17">
    <source>
        <dbReference type="Pfam" id="PF02163"/>
    </source>
</evidence>
<keyword evidence="13 14" id="KW-0472">Membrane</keyword>
<keyword evidence="5 14" id="KW-0812">Transmembrane</keyword>
<sequence length="377" mass="39453">MRRHQRGPGAVSRWGRRGGDWGCGRIGRVPVRMSPWMALLAALMVYVFAPWVGRWAPGLGIARYAVALVFPAVLVLSVLVHEFGHVAAGRALGMPAKRITIDLLGGATEFDRDPRTPGGEALLAAGGPAASVLVAGLAALAEDLVPLTGLAEVLTHVFAVLNVALALFNLLPGLPLDGGHLLRAGAWRVFGDRRRATRIAGWFGRLLAVLIVVVPLVRLLGGASTGIMFAAVFVFAGVMIWAGASEALSEAVLPVPDAGSLCRPVLPVAEHLSVAESLMVAEQYGVRELVVLDVEDRAWGVVSRSALLAVPPAQRPAVPVVAVARTVGEDAIVPAGLRGRELAERVRSGAELVVVDRAGVPKGLLAEGDLDPRAARS</sequence>
<evidence type="ECO:0000313" key="20">
    <source>
        <dbReference type="Proteomes" id="UP000233750"/>
    </source>
</evidence>
<keyword evidence="7" id="KW-0677">Repeat</keyword>
<evidence type="ECO:0000313" key="21">
    <source>
        <dbReference type="Proteomes" id="UP000550260"/>
    </source>
</evidence>
<feature type="transmembrane region" description="Helical" evidence="14">
    <location>
        <begin position="202"/>
        <end position="220"/>
    </location>
</feature>
<dbReference type="InterPro" id="IPR008915">
    <property type="entry name" value="Peptidase_M50"/>
</dbReference>
<keyword evidence="3 14" id="KW-1003">Cell membrane</keyword>
<feature type="transmembrane region" description="Helical" evidence="14">
    <location>
        <begin position="35"/>
        <end position="52"/>
    </location>
</feature>
<dbReference type="Proteomes" id="UP000550260">
    <property type="component" value="Unassembled WGS sequence"/>
</dbReference>
<evidence type="ECO:0000256" key="7">
    <source>
        <dbReference type="ARBA" id="ARBA00022737"/>
    </source>
</evidence>
<comment type="cofactor">
    <cofactor evidence="14 16">
        <name>Zn(2+)</name>
        <dbReference type="ChEBI" id="CHEBI:29105"/>
    </cofactor>
    <text evidence="14 16">Binds 1 zinc ion per subunit.</text>
</comment>
<feature type="transmembrane region" description="Helical" evidence="14">
    <location>
        <begin position="153"/>
        <end position="174"/>
    </location>
</feature>
<feature type="binding site" evidence="16">
    <location>
        <position position="85"/>
    </location>
    <ligand>
        <name>Zn(2+)</name>
        <dbReference type="ChEBI" id="CHEBI:29105"/>
        <note>catalytic</note>
    </ligand>
</feature>
<dbReference type="InterPro" id="IPR016483">
    <property type="entry name" value="UCP006404_Pept_M50_CBS"/>
</dbReference>
<dbReference type="PIRSF" id="PIRSF006404">
    <property type="entry name" value="UCP006404_Pept_M50_CBS"/>
    <property type="match status" value="1"/>
</dbReference>
<dbReference type="GO" id="GO:0046872">
    <property type="term" value="F:metal ion binding"/>
    <property type="evidence" value="ECO:0007669"/>
    <property type="project" value="UniProtKB-UniRule"/>
</dbReference>
<dbReference type="EMBL" id="PJMY01000003">
    <property type="protein sequence ID" value="PKV94691.1"/>
    <property type="molecule type" value="Genomic_DNA"/>
</dbReference>
<keyword evidence="12" id="KW-0129">CBS domain</keyword>
<dbReference type="Pfam" id="PF02163">
    <property type="entry name" value="Peptidase_M50"/>
    <property type="match status" value="2"/>
</dbReference>
<reference evidence="18 21" key="2">
    <citation type="submission" date="2020-08" db="EMBL/GenBank/DDBJ databases">
        <title>Amycolatopsis echigonensis JCM 21831.</title>
        <authorList>
            <person name="Tedsree N."/>
            <person name="Kuncharoen N."/>
            <person name="Likhitwitayawuid K."/>
            <person name="Tanasupawat S."/>
        </authorList>
    </citation>
    <scope>NUCLEOTIDE SEQUENCE [LARGE SCALE GENOMIC DNA]</scope>
    <source>
        <strain evidence="18 21">JCM 21831</strain>
    </source>
</reference>
<dbReference type="EMBL" id="JACJHR010000021">
    <property type="protein sequence ID" value="MBB2500816.1"/>
    <property type="molecule type" value="Genomic_DNA"/>
</dbReference>
<comment type="caution">
    <text evidence="19">The sequence shown here is derived from an EMBL/GenBank/DDBJ whole genome shotgun (WGS) entry which is preliminary data.</text>
</comment>
<evidence type="ECO:0000256" key="3">
    <source>
        <dbReference type="ARBA" id="ARBA00022475"/>
    </source>
</evidence>
<keyword evidence="6 14" id="KW-0479">Metal-binding</keyword>
<evidence type="ECO:0000256" key="16">
    <source>
        <dbReference type="PIRSR" id="PIRSR006404-2"/>
    </source>
</evidence>
<feature type="transmembrane region" description="Helical" evidence="14">
    <location>
        <begin position="121"/>
        <end position="141"/>
    </location>
</feature>
<evidence type="ECO:0000256" key="13">
    <source>
        <dbReference type="ARBA" id="ARBA00023136"/>
    </source>
</evidence>
<keyword evidence="20" id="KW-1185">Reference proteome</keyword>
<dbReference type="OrthoDB" id="9781963at2"/>
<dbReference type="GO" id="GO:0005886">
    <property type="term" value="C:plasma membrane"/>
    <property type="evidence" value="ECO:0007669"/>
    <property type="project" value="UniProtKB-SubCell"/>
</dbReference>
<comment type="subcellular location">
    <subcellularLocation>
        <location evidence="1 14">Cell membrane</location>
        <topology evidence="1 14">Multi-pass membrane protein</topology>
    </subcellularLocation>
</comment>
<dbReference type="PANTHER" id="PTHR39188">
    <property type="entry name" value="MEMBRANE-ASSOCIATED ZINC METALLOPROTEASE M50B"/>
    <property type="match status" value="1"/>
</dbReference>
<dbReference type="PANTHER" id="PTHR39188:SF3">
    <property type="entry name" value="STAGE IV SPORULATION PROTEIN FB"/>
    <property type="match status" value="1"/>
</dbReference>
<evidence type="ECO:0000256" key="15">
    <source>
        <dbReference type="PIRSR" id="PIRSR006404-1"/>
    </source>
</evidence>
<feature type="binding site" evidence="16">
    <location>
        <position position="177"/>
    </location>
    <ligand>
        <name>Zn(2+)</name>
        <dbReference type="ChEBI" id="CHEBI:29105"/>
        <note>catalytic</note>
    </ligand>
</feature>
<evidence type="ECO:0000256" key="6">
    <source>
        <dbReference type="ARBA" id="ARBA00022723"/>
    </source>
</evidence>
<feature type="domain" description="Peptidase M50" evidence="17">
    <location>
        <begin position="71"/>
        <end position="140"/>
    </location>
</feature>
<feature type="transmembrane region" description="Helical" evidence="14">
    <location>
        <begin position="226"/>
        <end position="244"/>
    </location>
</feature>
<evidence type="ECO:0000256" key="11">
    <source>
        <dbReference type="ARBA" id="ARBA00023049"/>
    </source>
</evidence>
<dbReference type="GO" id="GO:0008237">
    <property type="term" value="F:metallopeptidase activity"/>
    <property type="evidence" value="ECO:0007669"/>
    <property type="project" value="UniProtKB-UniRule"/>
</dbReference>
<proteinExistence type="inferred from homology"/>
<dbReference type="RefSeq" id="WP_081655054.1">
    <property type="nucleotide sequence ID" value="NZ_JACJHR010000021.1"/>
</dbReference>
<evidence type="ECO:0000256" key="9">
    <source>
        <dbReference type="ARBA" id="ARBA00022833"/>
    </source>
</evidence>
<keyword evidence="8 14" id="KW-0378">Hydrolase</keyword>
<keyword evidence="9 14" id="KW-0862">Zinc</keyword>
<protein>
    <recommendedName>
        <fullName evidence="14">Zinc metalloprotease</fullName>
    </recommendedName>
</protein>
<evidence type="ECO:0000313" key="19">
    <source>
        <dbReference type="EMBL" id="PKV94691.1"/>
    </source>
</evidence>
<reference evidence="19 20" key="1">
    <citation type="submission" date="2017-12" db="EMBL/GenBank/DDBJ databases">
        <title>Sequencing the genomes of 1000 Actinobacteria strains.</title>
        <authorList>
            <person name="Klenk H.-P."/>
        </authorList>
    </citation>
    <scope>NUCLEOTIDE SEQUENCE [LARGE SCALE GENOMIC DNA]</scope>
    <source>
        <strain evidence="19 20">DSM 45165</strain>
    </source>
</reference>